<feature type="compositionally biased region" description="Polar residues" evidence="1">
    <location>
        <begin position="1"/>
        <end position="11"/>
    </location>
</feature>
<reference evidence="2 3" key="1">
    <citation type="submission" date="2023-08" db="EMBL/GenBank/DDBJ databases">
        <title>A Necator americanus chromosomal reference genome.</title>
        <authorList>
            <person name="Ilik V."/>
            <person name="Petrzelkova K.J."/>
            <person name="Pardy F."/>
            <person name="Fuh T."/>
            <person name="Niatou-Singa F.S."/>
            <person name="Gouil Q."/>
            <person name="Baker L."/>
            <person name="Ritchie M.E."/>
            <person name="Jex A.R."/>
            <person name="Gazzola D."/>
            <person name="Li H."/>
            <person name="Toshio Fujiwara R."/>
            <person name="Zhan B."/>
            <person name="Aroian R.V."/>
            <person name="Pafco B."/>
            <person name="Schwarz E.M."/>
        </authorList>
    </citation>
    <scope>NUCLEOTIDE SEQUENCE [LARGE SCALE GENOMIC DNA]</scope>
    <source>
        <strain evidence="2 3">Aroian</strain>
        <tissue evidence="2">Whole animal</tissue>
    </source>
</reference>
<organism evidence="2 3">
    <name type="scientific">Necator americanus</name>
    <name type="common">Human hookworm</name>
    <dbReference type="NCBI Taxonomy" id="51031"/>
    <lineage>
        <taxon>Eukaryota</taxon>
        <taxon>Metazoa</taxon>
        <taxon>Ecdysozoa</taxon>
        <taxon>Nematoda</taxon>
        <taxon>Chromadorea</taxon>
        <taxon>Rhabditida</taxon>
        <taxon>Rhabditina</taxon>
        <taxon>Rhabditomorpha</taxon>
        <taxon>Strongyloidea</taxon>
        <taxon>Ancylostomatidae</taxon>
        <taxon>Bunostominae</taxon>
        <taxon>Necator</taxon>
    </lineage>
</organism>
<feature type="region of interest" description="Disordered" evidence="1">
    <location>
        <begin position="1"/>
        <end position="41"/>
    </location>
</feature>
<comment type="caution">
    <text evidence="2">The sequence shown here is derived from an EMBL/GenBank/DDBJ whole genome shotgun (WGS) entry which is preliminary data.</text>
</comment>
<protein>
    <submittedName>
        <fullName evidence="2">Uncharacterized protein</fullName>
    </submittedName>
</protein>
<evidence type="ECO:0000256" key="1">
    <source>
        <dbReference type="SAM" id="MobiDB-lite"/>
    </source>
</evidence>
<name>A0ABR1D0L9_NECAM</name>
<dbReference type="EMBL" id="JAVFWL010000003">
    <property type="protein sequence ID" value="KAK6744112.1"/>
    <property type="molecule type" value="Genomic_DNA"/>
</dbReference>
<gene>
    <name evidence="2" type="primary">Necator_chrIII.g11818</name>
    <name evidence="2" type="ORF">RB195_011052</name>
</gene>
<proteinExistence type="predicted"/>
<evidence type="ECO:0000313" key="2">
    <source>
        <dbReference type="EMBL" id="KAK6744112.1"/>
    </source>
</evidence>
<dbReference type="Proteomes" id="UP001303046">
    <property type="component" value="Unassembled WGS sequence"/>
</dbReference>
<keyword evidence="3" id="KW-1185">Reference proteome</keyword>
<accession>A0ABR1D0L9</accession>
<sequence length="78" mass="8842">MIVRNNSSQPPTVYDGDPRVADDDLNVNTEQGQKPGALSTRQKSIAYRSWSTRTHYDDMLFPGEIARSSETDALKMYF</sequence>
<evidence type="ECO:0000313" key="3">
    <source>
        <dbReference type="Proteomes" id="UP001303046"/>
    </source>
</evidence>